<evidence type="ECO:0000313" key="2">
    <source>
        <dbReference type="EnsemblProtists" id="PYU1_T008825"/>
    </source>
</evidence>
<reference evidence="2" key="3">
    <citation type="submission" date="2015-02" db="UniProtKB">
        <authorList>
            <consortium name="EnsemblProtists"/>
        </authorList>
    </citation>
    <scope>IDENTIFICATION</scope>
    <source>
        <strain evidence="2">DAOM BR144</strain>
    </source>
</reference>
<protein>
    <recommendedName>
        <fullName evidence="4">NADH dehydrogenase [ubiquinone] 1 beta subcomplex subunit 4</fullName>
    </recommendedName>
</protein>
<dbReference type="eggNOG" id="ENOG502SB7T">
    <property type="taxonomic scope" value="Eukaryota"/>
</dbReference>
<reference evidence="3" key="2">
    <citation type="submission" date="2010-04" db="EMBL/GenBank/DDBJ databases">
        <authorList>
            <person name="Buell R."/>
            <person name="Hamilton J."/>
            <person name="Hostetler J."/>
        </authorList>
    </citation>
    <scope>NUCLEOTIDE SEQUENCE [LARGE SCALE GENOMIC DNA]</scope>
    <source>
        <strain evidence="3">DAOM:BR144</strain>
    </source>
</reference>
<keyword evidence="1" id="KW-0472">Membrane</keyword>
<dbReference type="HOGENOM" id="CLU_186421_0_0_1"/>
<dbReference type="AlphaFoldDB" id="K3WV28"/>
<proteinExistence type="predicted"/>
<dbReference type="Proteomes" id="UP000019132">
    <property type="component" value="Unassembled WGS sequence"/>
</dbReference>
<organism evidence="2 3">
    <name type="scientific">Globisporangium ultimum (strain ATCC 200006 / CBS 805.95 / DAOM BR144)</name>
    <name type="common">Pythium ultimum</name>
    <dbReference type="NCBI Taxonomy" id="431595"/>
    <lineage>
        <taxon>Eukaryota</taxon>
        <taxon>Sar</taxon>
        <taxon>Stramenopiles</taxon>
        <taxon>Oomycota</taxon>
        <taxon>Peronosporomycetes</taxon>
        <taxon>Pythiales</taxon>
        <taxon>Pythiaceae</taxon>
        <taxon>Globisporangium</taxon>
    </lineage>
</organism>
<dbReference type="EnsemblProtists" id="PYU1_T008825">
    <property type="protein sequence ID" value="PYU1_T008825"/>
    <property type="gene ID" value="PYU1_G008807"/>
</dbReference>
<dbReference type="EMBL" id="GL376558">
    <property type="status" value="NOT_ANNOTATED_CDS"/>
    <property type="molecule type" value="Genomic_DNA"/>
</dbReference>
<name>K3WV28_GLOUD</name>
<accession>K3WV28</accession>
<sequence>MLASTGVRRTVALRARVENQRRFGGSLSKNKHIENYSNWRGDSEKRFKFDGEFFTSMAAWGVIPFTIYYAVASGERHNRDRANGITEKNFQ</sequence>
<feature type="transmembrane region" description="Helical" evidence="1">
    <location>
        <begin position="53"/>
        <end position="71"/>
    </location>
</feature>
<evidence type="ECO:0000256" key="1">
    <source>
        <dbReference type="SAM" id="Phobius"/>
    </source>
</evidence>
<dbReference type="VEuPathDB" id="FungiDB:PYU1_G008807"/>
<evidence type="ECO:0000313" key="3">
    <source>
        <dbReference type="Proteomes" id="UP000019132"/>
    </source>
</evidence>
<evidence type="ECO:0008006" key="4">
    <source>
        <dbReference type="Google" id="ProtNLM"/>
    </source>
</evidence>
<reference evidence="3" key="1">
    <citation type="journal article" date="2010" name="Genome Biol.">
        <title>Genome sequence of the necrotrophic plant pathogen Pythium ultimum reveals original pathogenicity mechanisms and effector repertoire.</title>
        <authorList>
            <person name="Levesque C.A."/>
            <person name="Brouwer H."/>
            <person name="Cano L."/>
            <person name="Hamilton J.P."/>
            <person name="Holt C."/>
            <person name="Huitema E."/>
            <person name="Raffaele S."/>
            <person name="Robideau G.P."/>
            <person name="Thines M."/>
            <person name="Win J."/>
            <person name="Zerillo M.M."/>
            <person name="Beakes G.W."/>
            <person name="Boore J.L."/>
            <person name="Busam D."/>
            <person name="Dumas B."/>
            <person name="Ferriera S."/>
            <person name="Fuerstenberg S.I."/>
            <person name="Gachon C.M."/>
            <person name="Gaulin E."/>
            <person name="Govers F."/>
            <person name="Grenville-Briggs L."/>
            <person name="Horner N."/>
            <person name="Hostetler J."/>
            <person name="Jiang R.H."/>
            <person name="Johnson J."/>
            <person name="Krajaejun T."/>
            <person name="Lin H."/>
            <person name="Meijer H.J."/>
            <person name="Moore B."/>
            <person name="Morris P."/>
            <person name="Phuntmart V."/>
            <person name="Puiu D."/>
            <person name="Shetty J."/>
            <person name="Stajich J.E."/>
            <person name="Tripathy S."/>
            <person name="Wawra S."/>
            <person name="van West P."/>
            <person name="Whitty B.R."/>
            <person name="Coutinho P.M."/>
            <person name="Henrissat B."/>
            <person name="Martin F."/>
            <person name="Thomas P.D."/>
            <person name="Tyler B.M."/>
            <person name="De Vries R.P."/>
            <person name="Kamoun S."/>
            <person name="Yandell M."/>
            <person name="Tisserat N."/>
            <person name="Buell C.R."/>
        </authorList>
    </citation>
    <scope>NUCLEOTIDE SEQUENCE</scope>
    <source>
        <strain evidence="3">DAOM:BR144</strain>
    </source>
</reference>
<keyword evidence="3" id="KW-1185">Reference proteome</keyword>
<keyword evidence="1" id="KW-0812">Transmembrane</keyword>
<dbReference type="InParanoid" id="K3WV28"/>
<keyword evidence="1" id="KW-1133">Transmembrane helix</keyword>